<dbReference type="Pfam" id="PF00610">
    <property type="entry name" value="DEP"/>
    <property type="match status" value="1"/>
</dbReference>
<feature type="region of interest" description="Disordered" evidence="6">
    <location>
        <begin position="563"/>
        <end position="611"/>
    </location>
</feature>
<protein>
    <recommendedName>
        <fullName evidence="12">Protein kinase domain-containing protein</fullName>
    </recommendedName>
</protein>
<dbReference type="SMART" id="SM00049">
    <property type="entry name" value="DEP"/>
    <property type="match status" value="1"/>
</dbReference>
<feature type="domain" description="AGC-kinase C-terminal" evidence="9">
    <location>
        <begin position="1260"/>
        <end position="1371"/>
    </location>
</feature>
<keyword evidence="11" id="KW-1185">Reference proteome</keyword>
<dbReference type="PANTHER" id="PTHR24351">
    <property type="entry name" value="RIBOSOMAL PROTEIN S6 KINASE"/>
    <property type="match status" value="1"/>
</dbReference>
<dbReference type="Gene3D" id="3.30.200.20">
    <property type="entry name" value="Phosphorylase Kinase, domain 1"/>
    <property type="match status" value="2"/>
</dbReference>
<feature type="region of interest" description="Disordered" evidence="6">
    <location>
        <begin position="454"/>
        <end position="537"/>
    </location>
</feature>
<dbReference type="InterPro" id="IPR000719">
    <property type="entry name" value="Prot_kinase_dom"/>
</dbReference>
<dbReference type="GO" id="GO:0005524">
    <property type="term" value="F:ATP binding"/>
    <property type="evidence" value="ECO:0007669"/>
    <property type="project" value="UniProtKB-KW"/>
</dbReference>
<evidence type="ECO:0000256" key="4">
    <source>
        <dbReference type="ARBA" id="ARBA00022777"/>
    </source>
</evidence>
<feature type="region of interest" description="Disordered" evidence="6">
    <location>
        <begin position="1184"/>
        <end position="1207"/>
    </location>
</feature>
<evidence type="ECO:0000259" key="8">
    <source>
        <dbReference type="PROSITE" id="PS50186"/>
    </source>
</evidence>
<feature type="compositionally biased region" description="Low complexity" evidence="6">
    <location>
        <begin position="1119"/>
        <end position="1129"/>
    </location>
</feature>
<feature type="compositionally biased region" description="Low complexity" evidence="6">
    <location>
        <begin position="796"/>
        <end position="838"/>
    </location>
</feature>
<feature type="compositionally biased region" description="Basic and acidic residues" evidence="6">
    <location>
        <begin position="1092"/>
        <end position="1117"/>
    </location>
</feature>
<feature type="domain" description="Protein kinase" evidence="7">
    <location>
        <begin position="914"/>
        <end position="1259"/>
    </location>
</feature>
<dbReference type="InterPro" id="IPR036390">
    <property type="entry name" value="WH_DNA-bd_sf"/>
</dbReference>
<comment type="caution">
    <text evidence="10">The sequence shown here is derived from an EMBL/GenBank/DDBJ whole genome shotgun (WGS) entry which is preliminary data.</text>
</comment>
<feature type="region of interest" description="Disordered" evidence="6">
    <location>
        <begin position="248"/>
        <end position="278"/>
    </location>
</feature>
<dbReference type="SMART" id="SM00220">
    <property type="entry name" value="S_TKc"/>
    <property type="match status" value="1"/>
</dbReference>
<feature type="compositionally biased region" description="Basic and acidic residues" evidence="6">
    <location>
        <begin position="734"/>
        <end position="745"/>
    </location>
</feature>
<feature type="compositionally biased region" description="Low complexity" evidence="6">
    <location>
        <begin position="764"/>
        <end position="773"/>
    </location>
</feature>
<feature type="region of interest" description="Disordered" evidence="6">
    <location>
        <begin position="1087"/>
        <end position="1133"/>
    </location>
</feature>
<dbReference type="PROSITE" id="PS51285">
    <property type="entry name" value="AGC_KINASE_CTER"/>
    <property type="match status" value="1"/>
</dbReference>
<feature type="compositionally biased region" description="Basic and acidic residues" evidence="6">
    <location>
        <begin position="455"/>
        <end position="466"/>
    </location>
</feature>
<keyword evidence="2" id="KW-0808">Transferase</keyword>
<dbReference type="Pfam" id="PF00069">
    <property type="entry name" value="Pkinase"/>
    <property type="match status" value="2"/>
</dbReference>
<organism evidence="10 11">
    <name type="scientific">Nannochloropsis salina CCMP1776</name>
    <dbReference type="NCBI Taxonomy" id="1027361"/>
    <lineage>
        <taxon>Eukaryota</taxon>
        <taxon>Sar</taxon>
        <taxon>Stramenopiles</taxon>
        <taxon>Ochrophyta</taxon>
        <taxon>Eustigmatophyceae</taxon>
        <taxon>Eustigmatales</taxon>
        <taxon>Monodopsidaceae</taxon>
        <taxon>Microchloropsis</taxon>
        <taxon>Microchloropsis salina</taxon>
    </lineage>
</organism>
<dbReference type="GO" id="GO:0004674">
    <property type="term" value="F:protein serine/threonine kinase activity"/>
    <property type="evidence" value="ECO:0007669"/>
    <property type="project" value="UniProtKB-KW"/>
</dbReference>
<feature type="region of interest" description="Disordered" evidence="6">
    <location>
        <begin position="762"/>
        <end position="850"/>
    </location>
</feature>
<gene>
    <name evidence="10" type="ORF">NSK_003876</name>
</gene>
<evidence type="ECO:0000256" key="6">
    <source>
        <dbReference type="SAM" id="MobiDB-lite"/>
    </source>
</evidence>
<dbReference type="InterPro" id="IPR045270">
    <property type="entry name" value="STKc_AGC"/>
</dbReference>
<dbReference type="PROSITE" id="PS50186">
    <property type="entry name" value="DEP"/>
    <property type="match status" value="1"/>
</dbReference>
<feature type="compositionally biased region" description="Pro residues" evidence="6">
    <location>
        <begin position="598"/>
        <end position="608"/>
    </location>
</feature>
<dbReference type="CDD" id="cd05123">
    <property type="entry name" value="STKc_AGC"/>
    <property type="match status" value="1"/>
</dbReference>
<dbReference type="PROSITE" id="PS00108">
    <property type="entry name" value="PROTEIN_KINASE_ST"/>
    <property type="match status" value="1"/>
</dbReference>
<dbReference type="InterPro" id="IPR008271">
    <property type="entry name" value="Ser/Thr_kinase_AS"/>
</dbReference>
<feature type="compositionally biased region" description="Pro residues" evidence="6">
    <location>
        <begin position="315"/>
        <end position="325"/>
    </location>
</feature>
<dbReference type="Proteomes" id="UP000355283">
    <property type="component" value="Unassembled WGS sequence"/>
</dbReference>
<evidence type="ECO:0000256" key="3">
    <source>
        <dbReference type="ARBA" id="ARBA00022741"/>
    </source>
</evidence>
<dbReference type="GO" id="GO:0035556">
    <property type="term" value="P:intracellular signal transduction"/>
    <property type="evidence" value="ECO:0007669"/>
    <property type="project" value="InterPro"/>
</dbReference>
<evidence type="ECO:0000256" key="2">
    <source>
        <dbReference type="ARBA" id="ARBA00022679"/>
    </source>
</evidence>
<feature type="domain" description="DEP" evidence="8">
    <location>
        <begin position="70"/>
        <end position="168"/>
    </location>
</feature>
<evidence type="ECO:0000256" key="1">
    <source>
        <dbReference type="ARBA" id="ARBA00022527"/>
    </source>
</evidence>
<dbReference type="PROSITE" id="PS50011">
    <property type="entry name" value="PROTEIN_KINASE_DOM"/>
    <property type="match status" value="1"/>
</dbReference>
<dbReference type="InterPro" id="IPR011009">
    <property type="entry name" value="Kinase-like_dom_sf"/>
</dbReference>
<evidence type="ECO:0008006" key="12">
    <source>
        <dbReference type="Google" id="ProtNLM"/>
    </source>
</evidence>
<evidence type="ECO:0000259" key="7">
    <source>
        <dbReference type="PROSITE" id="PS50011"/>
    </source>
</evidence>
<feature type="region of interest" description="Disordered" evidence="6">
    <location>
        <begin position="713"/>
        <end position="745"/>
    </location>
</feature>
<feature type="region of interest" description="Disordered" evidence="6">
    <location>
        <begin position="398"/>
        <end position="438"/>
    </location>
</feature>
<dbReference type="EMBL" id="SDOX01000017">
    <property type="protein sequence ID" value="TFJ84844.1"/>
    <property type="molecule type" value="Genomic_DNA"/>
</dbReference>
<name>A0A4D9D1K5_9STRA</name>
<keyword evidence="3" id="KW-0547">Nucleotide-binding</keyword>
<feature type="compositionally biased region" description="Basic and acidic residues" evidence="6">
    <location>
        <begin position="484"/>
        <end position="504"/>
    </location>
</feature>
<feature type="compositionally biased region" description="Acidic residues" evidence="6">
    <location>
        <begin position="474"/>
        <end position="483"/>
    </location>
</feature>
<reference evidence="10 11" key="1">
    <citation type="submission" date="2019-01" db="EMBL/GenBank/DDBJ databases">
        <title>Nuclear Genome Assembly of the Microalgal Biofuel strain Nannochloropsis salina CCMP1776.</title>
        <authorList>
            <person name="Hovde B."/>
        </authorList>
    </citation>
    <scope>NUCLEOTIDE SEQUENCE [LARGE SCALE GENOMIC DNA]</scope>
    <source>
        <strain evidence="10 11">CCMP1776</strain>
    </source>
</reference>
<feature type="compositionally biased region" description="Basic and acidic residues" evidence="6">
    <location>
        <begin position="715"/>
        <end position="727"/>
    </location>
</feature>
<dbReference type="InterPro" id="IPR000961">
    <property type="entry name" value="AGC-kinase_C"/>
</dbReference>
<dbReference type="OrthoDB" id="432483at2759"/>
<feature type="compositionally biased region" description="Pro residues" evidence="6">
    <location>
        <begin position="248"/>
        <end position="275"/>
    </location>
</feature>
<dbReference type="Gene3D" id="1.10.10.10">
    <property type="entry name" value="Winged helix-like DNA-binding domain superfamily/Winged helix DNA-binding domain"/>
    <property type="match status" value="1"/>
</dbReference>
<dbReference type="CDD" id="cd04371">
    <property type="entry name" value="DEP"/>
    <property type="match status" value="1"/>
</dbReference>
<dbReference type="InterPro" id="IPR000591">
    <property type="entry name" value="DEP_dom"/>
</dbReference>
<feature type="region of interest" description="Disordered" evidence="6">
    <location>
        <begin position="303"/>
        <end position="327"/>
    </location>
</feature>
<accession>A0A4D9D1K5</accession>
<dbReference type="SUPFAM" id="SSF46785">
    <property type="entry name" value="Winged helix' DNA-binding domain"/>
    <property type="match status" value="1"/>
</dbReference>
<dbReference type="SUPFAM" id="SSF56112">
    <property type="entry name" value="Protein kinase-like (PK-like)"/>
    <property type="match status" value="1"/>
</dbReference>
<evidence type="ECO:0000313" key="11">
    <source>
        <dbReference type="Proteomes" id="UP000355283"/>
    </source>
</evidence>
<keyword evidence="4" id="KW-0418">Kinase</keyword>
<proteinExistence type="predicted"/>
<sequence>MITGHNFGPANGPGSLEISGQADHALAGILRAKVECWKMVDPVFSTSRRQLRGGRQIYPPAYIRELAYLMYLGLEIRDRKVPKSKVVLPSCFIGGEAVSWLHIKGHAASRAEALRLGDEMIALGLVQALAGVKTERLERPRAGPGGRASGKHLLPSMHDSYRLYQFTCDVEDAACDGLGLPLPSPSSLSLPPLPPSMGPAKAPLGLSQRWAFPARTAHNSLILDMGLAKEMEAAFAWGAPTPAPCPASLPTVPVPDSPLPPSLPPSPPPSPPPSYASPTAQACALLKLRERVRQIGRRHAPGWELSRVSRRPAKPRPPSLPPLPPLRVYTRSKPVGASSSLLRTVGAVPCSPRTFLELMYGGDEEGGRPCPEAMGRREVVVEELPYLPACCNPWLEGDGGAGKGGGWEEEEEEGREEGRKGWREGSTQLSATPWQPAYPPPKLFPCPFNGMSASRRLDDGTVREVDGVGASDVREEEEEEGGQDEAREEVATEVVIGKEGRDSWEGEQDGARSMASAAGTSLAFPTEGLGREEGGGRRYARCHSCQGEVLRTMEAMEAHEAACNGEGGRYGGRERKSPVTRSQGKTARILYRRSSPPSASPSAPPTLPRPFARPSKPWEACVLQDSFVDREGGAVFLYEMSVRHGRVEGSPGHAPVEVLAVLYVARPVARPRGEEAEACELTVISQVAGCGRGGRGRGGGVVVSHAAIATAVSLQREEEGRKEREAEPGAWKSSGEEKGARGRREIEGVECLRGAPFVEAVGKAPASRSTPISSPAPSPPRPPRHEDARPSGKVRATAWPGASAPSSSSPSSLDPTSSSSTATTTSSPSTSSPSSSVFGGAGGSAGSLMGMEGMTLWGEEVKDEKAMGREDERWAWRRGEVRGGGEGVAVAREGRREGGKEGAREGGKVGLQDLSVMALIGRGGFGKVYLARRSHRSGGWPGREGEGAGGRALPGQLCALKVLDKEEVSRRSQIERTWSERGLLVTLRHPFLVRLLFAFSTSRRLYLGLEFCQGGDLFTLMRREGRMGEEAVRVYAAEMALALDYLHAQGVLYRDLKPENVLMGRDGHLKLADLGLARHFVSDPPLQAVGRARGEEERGAEGEGGREEWREGGRGEGKTSSSPTRASSAAPPPATLYRSHSFCGTHEYLAPEVLLNQGHSLPVDWWCLGLCLHEMLTRRHPFKPLPPPSLPPSPAPSPSSPASSPPACPGEVMRNICGFPPFLHPSLSSDAAALLVRLLEKDPDRRLGGVAALRRQPFFNNLNWEAVYEKRVEAPYRPRVRSDEDVGCFAGCLTEERVRYSDVVASEDGWGRGKGEEGREGGREGGGCLLPVWPRGRGRGGCQGWSWRGRKTRREEEEGMWEGFEYVAEEG</sequence>
<keyword evidence="1" id="KW-0723">Serine/threonine-protein kinase</keyword>
<keyword evidence="5" id="KW-0067">ATP-binding</keyword>
<evidence type="ECO:0000256" key="5">
    <source>
        <dbReference type="ARBA" id="ARBA00022840"/>
    </source>
</evidence>
<evidence type="ECO:0000313" key="10">
    <source>
        <dbReference type="EMBL" id="TFJ84844.1"/>
    </source>
</evidence>
<dbReference type="InterPro" id="IPR036388">
    <property type="entry name" value="WH-like_DNA-bd_sf"/>
</dbReference>
<dbReference type="Gene3D" id="1.10.510.10">
    <property type="entry name" value="Transferase(Phosphotransferase) domain 1"/>
    <property type="match status" value="2"/>
</dbReference>
<evidence type="ECO:0000259" key="9">
    <source>
        <dbReference type="PROSITE" id="PS51285"/>
    </source>
</evidence>